<evidence type="ECO:0000313" key="3">
    <source>
        <dbReference type="EMBL" id="MDT0685026.1"/>
    </source>
</evidence>
<keyword evidence="1" id="KW-1134">Transmembrane beta strand</keyword>
<dbReference type="Pfam" id="PF07715">
    <property type="entry name" value="Plug"/>
    <property type="match status" value="1"/>
</dbReference>
<keyword evidence="4" id="KW-1185">Reference proteome</keyword>
<dbReference type="InterPro" id="IPR023996">
    <property type="entry name" value="TonB-dep_OMP_SusC/RagA"/>
</dbReference>
<name>A0ABU3DMW5_9FLAO</name>
<dbReference type="RefSeq" id="WP_311498464.1">
    <property type="nucleotide sequence ID" value="NZ_JAVRHN010000001.1"/>
</dbReference>
<dbReference type="SUPFAM" id="SSF49464">
    <property type="entry name" value="Carboxypeptidase regulatory domain-like"/>
    <property type="match status" value="1"/>
</dbReference>
<dbReference type="Pfam" id="PF13715">
    <property type="entry name" value="CarbopepD_reg_2"/>
    <property type="match status" value="1"/>
</dbReference>
<dbReference type="PROSITE" id="PS52016">
    <property type="entry name" value="TONB_DEPENDENT_REC_3"/>
    <property type="match status" value="1"/>
</dbReference>
<feature type="domain" description="TonB-dependent receptor plug" evidence="2">
    <location>
        <begin position="136"/>
        <end position="244"/>
    </location>
</feature>
<sequence length="1060" mass="118000">MRIRLLQFPYLAKLMVVGLLVEFLFSSAIYANNNERRSEGEQQQTISGIVTSSEDNLGLPGVNVIVKGTSIGTITDMEGFYEITVPESATTLTFSFVGFQTLEREIGNDSEINVVMETDQSALEEVVIVGYGTQKKETVVGAVSQTNSEVLERTGGVSDIGAALTGALPGLVTSASTGIPGGETPQIVIRGQNSWNGTSPLILVDGVERPGFFTNMSISSVESISVLKDASATAVFGSRGANGVIIVTTKRGLTGAAEITANFSSTMKVVSKLPGKYDAYDAIGLRNRAIEYELSDNPASWGDIIPEETRYKYLNPASLEESERYPNVDWQEILFKDYAMAYNANLNIRGGTDFVKYFATLDFQNEGDLFRDFDNNRGYDPGYEYNRLNFRSNLDFQITPTTKLRTDLGGTYGVRRSPWGGGNDYGFWDAAYRGDPTLFMPQYSDGIYGYYAPNIQKGYNSVRILSISGVEKQTTARISTTFVLDQDLSMILEGLNFNGTLAVDNTFLEGERGVNDLYNDAQEKWIDPETGRVVLAEGVSSTTGLDFYTPGPQWSPVSGNIIVDQGQEVPLRRIFYQLKLDYANTIAEDHNYNLMGLMNRQKDAIGNGIPAYREDWVFRATYNYKSKYMLEYNGAYNGSEKFAPEYRFAFFSSGGLGWMVTNEEFMDSFSFLDMLKLRASYGEVGDDNIGARFLFMDEWGYGGNSQLGLVGEGGERSPYAWYTQEQVGNPFVRWETVYKYNLGMDFGIFKGLFDGSIDVFRDNRIDILMAGDRAVPSYFGADAPAANLGRVRTQGYEITLGVNHTFANGLNLWADFTMTHAKDEILDRDDPALLPDYQKQAGYALGQTRTHIASEYYNTWDELYASTVHNTNNLNKIPGNYQILDYNGDGIIDTFDSAPFGYSGIPQNTFSTNVGFGWKGFTAFAQFYGVNNVTRNVSLTSLGNQSNTVFEQGTFWSKDVPNADTPMPRWSSVPPGNFMGHRYYYDASYLRLKNAEIAYRFDSEAVSRFGLQNLRVYINGNNLLLWTEMPDDRESNFSGIGNQGAYPTVKRFNLGLNMTF</sequence>
<gene>
    <name evidence="3" type="ORF">RM541_01530</name>
</gene>
<protein>
    <submittedName>
        <fullName evidence="3">SusC/RagA family TonB-linked outer membrane protein</fullName>
    </submittedName>
</protein>
<dbReference type="InterPro" id="IPR023997">
    <property type="entry name" value="TonB-dep_OMP_SusC/RagA_CS"/>
</dbReference>
<dbReference type="InterPro" id="IPR008969">
    <property type="entry name" value="CarboxyPept-like_regulatory"/>
</dbReference>
<dbReference type="Gene3D" id="2.60.40.1120">
    <property type="entry name" value="Carboxypeptidase-like, regulatory domain"/>
    <property type="match status" value="1"/>
</dbReference>
<keyword evidence="1" id="KW-0813">Transport</keyword>
<keyword evidence="1" id="KW-0812">Transmembrane</keyword>
<dbReference type="InterPro" id="IPR037066">
    <property type="entry name" value="Plug_dom_sf"/>
</dbReference>
<keyword evidence="1" id="KW-0472">Membrane</keyword>
<comment type="similarity">
    <text evidence="1">Belongs to the TonB-dependent receptor family.</text>
</comment>
<keyword evidence="1" id="KW-0998">Cell outer membrane</keyword>
<evidence type="ECO:0000259" key="2">
    <source>
        <dbReference type="Pfam" id="PF07715"/>
    </source>
</evidence>
<accession>A0ABU3DMW5</accession>
<dbReference type="InterPro" id="IPR039426">
    <property type="entry name" value="TonB-dep_rcpt-like"/>
</dbReference>
<dbReference type="SUPFAM" id="SSF56935">
    <property type="entry name" value="Porins"/>
    <property type="match status" value="1"/>
</dbReference>
<proteinExistence type="inferred from homology"/>
<evidence type="ECO:0000256" key="1">
    <source>
        <dbReference type="PROSITE-ProRule" id="PRU01360"/>
    </source>
</evidence>
<dbReference type="NCBIfam" id="TIGR04056">
    <property type="entry name" value="OMP_RagA_SusC"/>
    <property type="match status" value="1"/>
</dbReference>
<dbReference type="Proteomes" id="UP001253848">
    <property type="component" value="Unassembled WGS sequence"/>
</dbReference>
<dbReference type="EMBL" id="JAVRHN010000001">
    <property type="protein sequence ID" value="MDT0685026.1"/>
    <property type="molecule type" value="Genomic_DNA"/>
</dbReference>
<dbReference type="InterPro" id="IPR012910">
    <property type="entry name" value="Plug_dom"/>
</dbReference>
<reference evidence="3 4" key="1">
    <citation type="submission" date="2023-09" db="EMBL/GenBank/DDBJ databases">
        <authorList>
            <person name="Rey-Velasco X."/>
        </authorList>
    </citation>
    <scope>NUCLEOTIDE SEQUENCE [LARGE SCALE GENOMIC DNA]</scope>
    <source>
        <strain evidence="3 4">F225</strain>
    </source>
</reference>
<comment type="subcellular location">
    <subcellularLocation>
        <location evidence="1">Cell outer membrane</location>
        <topology evidence="1">Multi-pass membrane protein</topology>
    </subcellularLocation>
</comment>
<evidence type="ECO:0000313" key="4">
    <source>
        <dbReference type="Proteomes" id="UP001253848"/>
    </source>
</evidence>
<comment type="caution">
    <text evidence="3">The sequence shown here is derived from an EMBL/GenBank/DDBJ whole genome shotgun (WGS) entry which is preliminary data.</text>
</comment>
<dbReference type="Gene3D" id="2.170.130.10">
    <property type="entry name" value="TonB-dependent receptor, plug domain"/>
    <property type="match status" value="1"/>
</dbReference>
<organism evidence="3 4">
    <name type="scientific">Autumnicola psychrophila</name>
    <dbReference type="NCBI Taxonomy" id="3075592"/>
    <lineage>
        <taxon>Bacteria</taxon>
        <taxon>Pseudomonadati</taxon>
        <taxon>Bacteroidota</taxon>
        <taxon>Flavobacteriia</taxon>
        <taxon>Flavobacteriales</taxon>
        <taxon>Flavobacteriaceae</taxon>
        <taxon>Autumnicola</taxon>
    </lineage>
</organism>
<dbReference type="NCBIfam" id="TIGR04057">
    <property type="entry name" value="SusC_RagA_signa"/>
    <property type="match status" value="1"/>
</dbReference>